<reference evidence="1" key="1">
    <citation type="submission" date="2018-05" db="EMBL/GenBank/DDBJ databases">
        <authorList>
            <person name="Lanie J.A."/>
            <person name="Ng W.-L."/>
            <person name="Kazmierczak K.M."/>
            <person name="Andrzejewski T.M."/>
            <person name="Davidsen T.M."/>
            <person name="Wayne K.J."/>
            <person name="Tettelin H."/>
            <person name="Glass J.I."/>
            <person name="Rusch D."/>
            <person name="Podicherti R."/>
            <person name="Tsui H.-C.T."/>
            <person name="Winkler M.E."/>
        </authorList>
    </citation>
    <scope>NUCLEOTIDE SEQUENCE</scope>
</reference>
<organism evidence="1">
    <name type="scientific">marine metagenome</name>
    <dbReference type="NCBI Taxonomy" id="408172"/>
    <lineage>
        <taxon>unclassified sequences</taxon>
        <taxon>metagenomes</taxon>
        <taxon>ecological metagenomes</taxon>
    </lineage>
</organism>
<gene>
    <name evidence="1" type="ORF">METZ01_LOCUS318419</name>
</gene>
<dbReference type="EMBL" id="UINC01103297">
    <property type="protein sequence ID" value="SVC65565.1"/>
    <property type="molecule type" value="Genomic_DNA"/>
</dbReference>
<evidence type="ECO:0000313" key="1">
    <source>
        <dbReference type="EMBL" id="SVC65565.1"/>
    </source>
</evidence>
<dbReference type="AlphaFoldDB" id="A0A382NYX3"/>
<accession>A0A382NYX3</accession>
<feature type="non-terminal residue" evidence="1">
    <location>
        <position position="70"/>
    </location>
</feature>
<proteinExistence type="predicted"/>
<sequence length="70" mass="7940">MRLNIKTTLGKNRCWVMQMIAAILTFWAVTAAAQETNVLQDIQVQTLPDQRVELRLIMHSSAPDPLSFTI</sequence>
<protein>
    <submittedName>
        <fullName evidence="1">Uncharacterized protein</fullName>
    </submittedName>
</protein>
<name>A0A382NYX3_9ZZZZ</name>